<evidence type="ECO:0000256" key="1">
    <source>
        <dbReference type="SAM" id="MobiDB-lite"/>
    </source>
</evidence>
<evidence type="ECO:0000313" key="2">
    <source>
        <dbReference type="EMBL" id="KAK3801486.1"/>
    </source>
</evidence>
<keyword evidence="3" id="KW-1185">Reference proteome</keyword>
<protein>
    <submittedName>
        <fullName evidence="2">Uncharacterized protein</fullName>
    </submittedName>
</protein>
<comment type="caution">
    <text evidence="2">The sequence shown here is derived from an EMBL/GenBank/DDBJ whole genome shotgun (WGS) entry which is preliminary data.</text>
</comment>
<evidence type="ECO:0000313" key="3">
    <source>
        <dbReference type="Proteomes" id="UP001283361"/>
    </source>
</evidence>
<proteinExistence type="predicted"/>
<dbReference type="Proteomes" id="UP001283361">
    <property type="component" value="Unassembled WGS sequence"/>
</dbReference>
<gene>
    <name evidence="2" type="ORF">RRG08_010066</name>
</gene>
<organism evidence="2 3">
    <name type="scientific">Elysia crispata</name>
    <name type="common">lettuce slug</name>
    <dbReference type="NCBI Taxonomy" id="231223"/>
    <lineage>
        <taxon>Eukaryota</taxon>
        <taxon>Metazoa</taxon>
        <taxon>Spiralia</taxon>
        <taxon>Lophotrochozoa</taxon>
        <taxon>Mollusca</taxon>
        <taxon>Gastropoda</taxon>
        <taxon>Heterobranchia</taxon>
        <taxon>Euthyneura</taxon>
        <taxon>Panpulmonata</taxon>
        <taxon>Sacoglossa</taxon>
        <taxon>Placobranchoidea</taxon>
        <taxon>Plakobranchidae</taxon>
        <taxon>Elysia</taxon>
    </lineage>
</organism>
<name>A0AAE1B9W1_9GAST</name>
<sequence length="133" mass="14719">MRNMRAYVLIGGGRLSVLGVLFSVRENITYVCHITLARIYCLYLEQAERGDNSPKYETSTESALDTRALSNTGKDPPTDRPKTVFAPGGFSGKLPAVGLIEFSVTIRMSELVGIEFSVTIRMSELIRIVCAWI</sequence>
<accession>A0AAE1B9W1</accession>
<dbReference type="EMBL" id="JAWDGP010000310">
    <property type="protein sequence ID" value="KAK3801486.1"/>
    <property type="molecule type" value="Genomic_DNA"/>
</dbReference>
<feature type="compositionally biased region" description="Polar residues" evidence="1">
    <location>
        <begin position="55"/>
        <end position="73"/>
    </location>
</feature>
<dbReference type="AlphaFoldDB" id="A0AAE1B9W1"/>
<reference evidence="2" key="1">
    <citation type="journal article" date="2023" name="G3 (Bethesda)">
        <title>A reference genome for the long-term kleptoplast-retaining sea slug Elysia crispata morphotype clarki.</title>
        <authorList>
            <person name="Eastman K.E."/>
            <person name="Pendleton A.L."/>
            <person name="Shaikh M.A."/>
            <person name="Suttiyut T."/>
            <person name="Ogas R."/>
            <person name="Tomko P."/>
            <person name="Gavelis G."/>
            <person name="Widhalm J.R."/>
            <person name="Wisecaver J.H."/>
        </authorList>
    </citation>
    <scope>NUCLEOTIDE SEQUENCE</scope>
    <source>
        <strain evidence="2">ECLA1</strain>
    </source>
</reference>
<feature type="region of interest" description="Disordered" evidence="1">
    <location>
        <begin position="51"/>
        <end position="82"/>
    </location>
</feature>